<evidence type="ECO:0000259" key="1">
    <source>
        <dbReference type="PROSITE" id="PS50093"/>
    </source>
</evidence>
<sequence>MIESIPTSGISYQPSFSPLVKTPVYFWSDVPTVLTKRVKILDEIVDIKLKPNFIWHYGDGVIFATRDVGAAFPDGKIQHTYSRPGHYLIELVTHWSGEFTVSGVSTPIPSELISLAILPISVVSAPIRFVN</sequence>
<accession>A0A6J5ZFP8</accession>
<dbReference type="InterPro" id="IPR035986">
    <property type="entry name" value="PKD_dom_sf"/>
</dbReference>
<proteinExistence type="predicted"/>
<organism evidence="2">
    <name type="scientific">freshwater metagenome</name>
    <dbReference type="NCBI Taxonomy" id="449393"/>
    <lineage>
        <taxon>unclassified sequences</taxon>
        <taxon>metagenomes</taxon>
        <taxon>ecological metagenomes</taxon>
    </lineage>
</organism>
<dbReference type="InterPro" id="IPR000601">
    <property type="entry name" value="PKD_dom"/>
</dbReference>
<evidence type="ECO:0000313" key="2">
    <source>
        <dbReference type="EMBL" id="CAB4339529.1"/>
    </source>
</evidence>
<name>A0A6J5ZFP8_9ZZZZ</name>
<protein>
    <submittedName>
        <fullName evidence="2">Unannotated protein</fullName>
    </submittedName>
</protein>
<dbReference type="PROSITE" id="PS50093">
    <property type="entry name" value="PKD"/>
    <property type="match status" value="1"/>
</dbReference>
<reference evidence="2" key="1">
    <citation type="submission" date="2020-05" db="EMBL/GenBank/DDBJ databases">
        <authorList>
            <person name="Chiriac C."/>
            <person name="Salcher M."/>
            <person name="Ghai R."/>
            <person name="Kavagutti S V."/>
        </authorList>
    </citation>
    <scope>NUCLEOTIDE SEQUENCE</scope>
</reference>
<dbReference type="EMBL" id="CAESAK010000099">
    <property type="protein sequence ID" value="CAB4339529.1"/>
    <property type="molecule type" value="Genomic_DNA"/>
</dbReference>
<dbReference type="AlphaFoldDB" id="A0A6J5ZFP8"/>
<dbReference type="SUPFAM" id="SSF49299">
    <property type="entry name" value="PKD domain"/>
    <property type="match status" value="1"/>
</dbReference>
<feature type="domain" description="PKD" evidence="1">
    <location>
        <begin position="53"/>
        <end position="91"/>
    </location>
</feature>
<gene>
    <name evidence="2" type="ORF">UFOPK3775_00803</name>
</gene>